<evidence type="ECO:0000313" key="5">
    <source>
        <dbReference type="EMBL" id="SVA87081.1"/>
    </source>
</evidence>
<accession>A0A381ZDQ6</accession>
<dbReference type="GO" id="GO:0004017">
    <property type="term" value="F:AMP kinase activity"/>
    <property type="evidence" value="ECO:0007669"/>
    <property type="project" value="InterPro"/>
</dbReference>
<dbReference type="PANTHER" id="PTHR23359">
    <property type="entry name" value="NUCLEOTIDE KINASE"/>
    <property type="match status" value="1"/>
</dbReference>
<sequence length="207" mass="23155">MGPPGSGKGTQASHIADLAGVHSVSSGDLFRDNLSRNTELGRLAKTFMEKGEYVPDDVTIDMVMNWIEEPKHSAGFVLDGFPRTLPQAKALDEKLLDIGGVDRVVFFDVPEDDLVQRLSGRMICSSCQTPFHKIFSPPREENSCDSCGEVLYQREDDKPAVVRNRLHVYIRETEPVVDYFEKAGNLRRIDASMGINEVRESLEDVVR</sequence>
<dbReference type="Pfam" id="PF00406">
    <property type="entry name" value="ADK"/>
    <property type="match status" value="1"/>
</dbReference>
<dbReference type="NCBIfam" id="TIGR01351">
    <property type="entry name" value="adk"/>
    <property type="match status" value="1"/>
</dbReference>
<evidence type="ECO:0000256" key="3">
    <source>
        <dbReference type="ARBA" id="ARBA00022777"/>
    </source>
</evidence>
<dbReference type="PRINTS" id="PR00094">
    <property type="entry name" value="ADENYLTKNASE"/>
</dbReference>
<gene>
    <name evidence="5" type="ORF">METZ01_LOCUS139935</name>
</gene>
<dbReference type="NCBIfam" id="NF001381">
    <property type="entry name" value="PRK00279.1-3"/>
    <property type="match status" value="1"/>
</dbReference>
<keyword evidence="1" id="KW-0808">Transferase</keyword>
<organism evidence="5">
    <name type="scientific">marine metagenome</name>
    <dbReference type="NCBI Taxonomy" id="408172"/>
    <lineage>
        <taxon>unclassified sequences</taxon>
        <taxon>metagenomes</taxon>
        <taxon>ecological metagenomes</taxon>
    </lineage>
</organism>
<dbReference type="HAMAP" id="MF_00235">
    <property type="entry name" value="Adenylate_kinase_Adk"/>
    <property type="match status" value="1"/>
</dbReference>
<dbReference type="InterPro" id="IPR033690">
    <property type="entry name" value="Adenylat_kinase_CS"/>
</dbReference>
<dbReference type="GO" id="GO:0005524">
    <property type="term" value="F:ATP binding"/>
    <property type="evidence" value="ECO:0007669"/>
    <property type="project" value="InterPro"/>
</dbReference>
<reference evidence="5" key="1">
    <citation type="submission" date="2018-05" db="EMBL/GenBank/DDBJ databases">
        <authorList>
            <person name="Lanie J.A."/>
            <person name="Ng W.-L."/>
            <person name="Kazmierczak K.M."/>
            <person name="Andrzejewski T.M."/>
            <person name="Davidsen T.M."/>
            <person name="Wayne K.J."/>
            <person name="Tettelin H."/>
            <person name="Glass J.I."/>
            <person name="Rusch D."/>
            <person name="Podicherti R."/>
            <person name="Tsui H.-C.T."/>
            <person name="Winkler M.E."/>
        </authorList>
    </citation>
    <scope>NUCLEOTIDE SEQUENCE</scope>
</reference>
<keyword evidence="3" id="KW-0418">Kinase</keyword>
<dbReference type="PROSITE" id="PS00113">
    <property type="entry name" value="ADENYLATE_KINASE"/>
    <property type="match status" value="1"/>
</dbReference>
<evidence type="ECO:0000256" key="1">
    <source>
        <dbReference type="ARBA" id="ARBA00022679"/>
    </source>
</evidence>
<evidence type="ECO:0000259" key="4">
    <source>
        <dbReference type="Pfam" id="PF05191"/>
    </source>
</evidence>
<dbReference type="CDD" id="cd01428">
    <property type="entry name" value="ADK"/>
    <property type="match status" value="1"/>
</dbReference>
<dbReference type="Pfam" id="PF05191">
    <property type="entry name" value="ADK_lid"/>
    <property type="match status" value="1"/>
</dbReference>
<dbReference type="NCBIfam" id="NF011100">
    <property type="entry name" value="PRK14527.1"/>
    <property type="match status" value="1"/>
</dbReference>
<protein>
    <recommendedName>
        <fullName evidence="4">Adenylate kinase active site lid domain-containing protein</fullName>
    </recommendedName>
</protein>
<evidence type="ECO:0000256" key="2">
    <source>
        <dbReference type="ARBA" id="ARBA00022741"/>
    </source>
</evidence>
<dbReference type="InterPro" id="IPR006259">
    <property type="entry name" value="Adenyl_kin_sub"/>
</dbReference>
<keyword evidence="2" id="KW-0547">Nucleotide-binding</keyword>
<dbReference type="FunFam" id="3.40.50.300:FF:000106">
    <property type="entry name" value="Adenylate kinase mitochondrial"/>
    <property type="match status" value="1"/>
</dbReference>
<proteinExistence type="inferred from homology"/>
<feature type="domain" description="Adenylate kinase active site lid" evidence="4">
    <location>
        <begin position="121"/>
        <end position="156"/>
    </location>
</feature>
<dbReference type="InterPro" id="IPR000850">
    <property type="entry name" value="Adenylat/UMP-CMP_kin"/>
</dbReference>
<dbReference type="InterPro" id="IPR027417">
    <property type="entry name" value="P-loop_NTPase"/>
</dbReference>
<dbReference type="AlphaFoldDB" id="A0A381ZDQ6"/>
<dbReference type="InterPro" id="IPR007862">
    <property type="entry name" value="Adenylate_kinase_lid-dom"/>
</dbReference>
<dbReference type="Gene3D" id="3.40.50.300">
    <property type="entry name" value="P-loop containing nucleotide triphosphate hydrolases"/>
    <property type="match status" value="1"/>
</dbReference>
<dbReference type="EMBL" id="UINC01020829">
    <property type="protein sequence ID" value="SVA87081.1"/>
    <property type="molecule type" value="Genomic_DNA"/>
</dbReference>
<dbReference type="SUPFAM" id="SSF52540">
    <property type="entry name" value="P-loop containing nucleoside triphosphate hydrolases"/>
    <property type="match status" value="1"/>
</dbReference>
<name>A0A381ZDQ6_9ZZZZ</name>